<keyword evidence="4" id="KW-1185">Reference proteome</keyword>
<evidence type="ECO:0000313" key="3">
    <source>
        <dbReference type="EMBL" id="MBL0705799.1"/>
    </source>
</evidence>
<dbReference type="RefSeq" id="WP_189692352.1">
    <property type="nucleotide sequence ID" value="NZ_BNCM01000002.1"/>
</dbReference>
<sequence>MQKYVLYHRRETYAEKLDRNWAEILQELRILQTGLQLVAGFLLTLPFQNRFTILDDYAQALYLILVVTAAVALVVVLTPLSVHRWLFRKQVKDRLVASGAWAAKVALGLAALLIMGTSALIFDVVLGRWQSWVAGACLCLLSIVMFLGVPAVISRVPEPTKLPESEVITHDGDDRPSHEEHRDGDD</sequence>
<feature type="transmembrane region" description="Helical" evidence="2">
    <location>
        <begin position="28"/>
        <end position="48"/>
    </location>
</feature>
<gene>
    <name evidence="3" type="ORF">JJE72_09795</name>
</gene>
<evidence type="ECO:0000256" key="1">
    <source>
        <dbReference type="SAM" id="MobiDB-lite"/>
    </source>
</evidence>
<comment type="caution">
    <text evidence="3">The sequence shown here is derived from an EMBL/GenBank/DDBJ whole genome shotgun (WGS) entry which is preliminary data.</text>
</comment>
<feature type="transmembrane region" description="Helical" evidence="2">
    <location>
        <begin position="132"/>
        <end position="153"/>
    </location>
</feature>
<organism evidence="3 4">
    <name type="scientific">Sinomonas cellulolyticus</name>
    <dbReference type="NCBI Taxonomy" id="2801916"/>
    <lineage>
        <taxon>Bacteria</taxon>
        <taxon>Bacillati</taxon>
        <taxon>Actinomycetota</taxon>
        <taxon>Actinomycetes</taxon>
        <taxon>Micrococcales</taxon>
        <taxon>Micrococcaceae</taxon>
        <taxon>Sinomonas</taxon>
    </lineage>
</organism>
<protein>
    <submittedName>
        <fullName evidence="3">Sodium:proton antiporter</fullName>
    </submittedName>
</protein>
<dbReference type="Proteomes" id="UP000639051">
    <property type="component" value="Unassembled WGS sequence"/>
</dbReference>
<dbReference type="Pfam" id="PF19853">
    <property type="entry name" value="DUF6328"/>
    <property type="match status" value="1"/>
</dbReference>
<feature type="transmembrane region" description="Helical" evidence="2">
    <location>
        <begin position="101"/>
        <end position="126"/>
    </location>
</feature>
<evidence type="ECO:0000313" key="4">
    <source>
        <dbReference type="Proteomes" id="UP000639051"/>
    </source>
</evidence>
<feature type="transmembrane region" description="Helical" evidence="2">
    <location>
        <begin position="60"/>
        <end position="80"/>
    </location>
</feature>
<dbReference type="InterPro" id="IPR046291">
    <property type="entry name" value="DUF6328"/>
</dbReference>
<feature type="region of interest" description="Disordered" evidence="1">
    <location>
        <begin position="163"/>
        <end position="186"/>
    </location>
</feature>
<keyword evidence="2" id="KW-1133">Transmembrane helix</keyword>
<accession>A0ABS1K2A2</accession>
<keyword evidence="2" id="KW-0812">Transmembrane</keyword>
<name>A0ABS1K2A2_9MICC</name>
<evidence type="ECO:0000256" key="2">
    <source>
        <dbReference type="SAM" id="Phobius"/>
    </source>
</evidence>
<keyword evidence="2" id="KW-0472">Membrane</keyword>
<dbReference type="EMBL" id="JAERRC010000024">
    <property type="protein sequence ID" value="MBL0705799.1"/>
    <property type="molecule type" value="Genomic_DNA"/>
</dbReference>
<reference evidence="3 4" key="1">
    <citation type="submission" date="2021-01" db="EMBL/GenBank/DDBJ databases">
        <title>Genome public.</title>
        <authorList>
            <person name="Liu C."/>
            <person name="Sun Q."/>
        </authorList>
    </citation>
    <scope>NUCLEOTIDE SEQUENCE [LARGE SCALE GENOMIC DNA]</scope>
    <source>
        <strain evidence="3 4">JC656</strain>
    </source>
</reference>
<proteinExistence type="predicted"/>